<keyword evidence="1" id="KW-0255">Endonuclease</keyword>
<evidence type="ECO:0000313" key="2">
    <source>
        <dbReference type="Proteomes" id="UP000518887"/>
    </source>
</evidence>
<name>A0A7W8GAM0_9SPIR</name>
<dbReference type="Gene3D" id="3.40.50.10620">
    <property type="entry name" value="PH0156-like domains"/>
    <property type="match status" value="1"/>
</dbReference>
<dbReference type="GO" id="GO:0004519">
    <property type="term" value="F:endonuclease activity"/>
    <property type="evidence" value="ECO:0007669"/>
    <property type="project" value="UniProtKB-KW"/>
</dbReference>
<keyword evidence="2" id="KW-1185">Reference proteome</keyword>
<dbReference type="SUPFAM" id="SSF160945">
    <property type="entry name" value="PH0156-like"/>
    <property type="match status" value="1"/>
</dbReference>
<dbReference type="InterPro" id="IPR024508">
    <property type="entry name" value="DUF3226"/>
</dbReference>
<evidence type="ECO:0000313" key="1">
    <source>
        <dbReference type="EMBL" id="MBB5226920.1"/>
    </source>
</evidence>
<organism evidence="1 2">
    <name type="scientific">Treponema ruminis</name>
    <dbReference type="NCBI Taxonomy" id="744515"/>
    <lineage>
        <taxon>Bacteria</taxon>
        <taxon>Pseudomonadati</taxon>
        <taxon>Spirochaetota</taxon>
        <taxon>Spirochaetia</taxon>
        <taxon>Spirochaetales</taxon>
        <taxon>Treponemataceae</taxon>
        <taxon>Treponema</taxon>
    </lineage>
</organism>
<dbReference type="AlphaFoldDB" id="A0A7W8GAM0"/>
<proteinExistence type="predicted"/>
<dbReference type="Proteomes" id="UP000518887">
    <property type="component" value="Unassembled WGS sequence"/>
</dbReference>
<sequence length="243" mass="27739">MKSIIICEGDTDFTLLQYFMIKANSWEDARKTTFKPDISDSISRDFSKSSNSLTIVSAGGCANIKSVFASVIRYNQNAVFDSERYSKIVIVTDNDEEGTEAKILSDLNKVIENNGKIRNKNWTKLSYIDETSSKFAFSTDVLLLVIPFEENGALETFLLNSVSKQDVYDAEIIKKGNAFVESADPDSKYLIHRGLKTKAKFDVYFSIRTPAKQFRMRQDILKNVPWEEYENVREVFKELQKLG</sequence>
<protein>
    <submittedName>
        <fullName evidence="1">5S rRNA maturation endonuclease (Ribonuclease M5)</fullName>
    </submittedName>
</protein>
<keyword evidence="1" id="KW-0378">Hydrolase</keyword>
<dbReference type="EMBL" id="JACHFQ010000007">
    <property type="protein sequence ID" value="MBB5226920.1"/>
    <property type="molecule type" value="Genomic_DNA"/>
</dbReference>
<accession>A0A7W8GAM0</accession>
<gene>
    <name evidence="1" type="ORF">HNP76_002308</name>
</gene>
<comment type="caution">
    <text evidence="1">The sequence shown here is derived from an EMBL/GenBank/DDBJ whole genome shotgun (WGS) entry which is preliminary data.</text>
</comment>
<dbReference type="Pfam" id="PF11536">
    <property type="entry name" value="DUF3226"/>
    <property type="match status" value="1"/>
</dbReference>
<dbReference type="RefSeq" id="WP_184660630.1">
    <property type="nucleotide sequence ID" value="NZ_CP031518.1"/>
</dbReference>
<reference evidence="1 2" key="1">
    <citation type="submission" date="2020-08" db="EMBL/GenBank/DDBJ databases">
        <title>Genomic Encyclopedia of Type Strains, Phase IV (KMG-IV): sequencing the most valuable type-strain genomes for metagenomic binning, comparative biology and taxonomic classification.</title>
        <authorList>
            <person name="Goeker M."/>
        </authorList>
    </citation>
    <scope>NUCLEOTIDE SEQUENCE [LARGE SCALE GENOMIC DNA]</scope>
    <source>
        <strain evidence="1 2">DSM 103462</strain>
    </source>
</reference>
<keyword evidence="1" id="KW-0540">Nuclease</keyword>